<proteinExistence type="predicted"/>
<name>A0A7J7L070_9MAGN</name>
<dbReference type="PANTHER" id="PTHR10688:SF5">
    <property type="entry name" value="PWWP DOMAIN-CONTAINING PROTEIN 1-RELATED"/>
    <property type="match status" value="1"/>
</dbReference>
<evidence type="ECO:0000313" key="3">
    <source>
        <dbReference type="EMBL" id="KAF6135993.1"/>
    </source>
</evidence>
<dbReference type="Proteomes" id="UP000541444">
    <property type="component" value="Unassembled WGS sequence"/>
</dbReference>
<sequence length="813" mass="89188">MLTLVLLLKAVYFNLLQNITEISLMFCTVSSAPFSGRMVIAETLGDKKSSTKQMKVKDKSKKDKYVFKRRDEPHDSITHHVSTTRTDFGSTSSSREEVLAMASGDYVLQKRTPPISTEVQLELKVEGSETSEGGDGTPTHVGTVDEVKPFDISLIDPHAAIPDRSFLAGHKVNGSMKSAGGAGPTCTSLADGFEEYLQREGRGMVFSGQDGNAELSSGARSMEPAKLSVEHHREQDHVLGVGVPPLPIDGVVKKAKKDRTVKKLKKDRVVMKTKVLKQRKEDLNLEKSITGEKRKKKKKESGGLESNLEHPNKRLKTVKQGESARKFAGKSIGIGLVSKDYSQVEAVRKEIAASGIHSLSESSPSLSSFDLGNIELPQLVNDLLALASDPFHGADRNSAAIVRHVLLRFRSLVYQKSLVIIPPSEADTSEISVGKSPLRSEELSDFPLKPNTHLTRPDDPTRSGRKRGHSDRQEEKSAKRTKKVNEIKSMAAEKKKIIEVQQAEPKKINKQPSFLKKLESSKVVDDPAMLVMKFPPRVALPSIQELKARFGRFGPLDHSATRAFWKSSTCRVVFRHLSDARVAYQYAMRSDGLFGNVKVNYQVKEVGGPEVSENTKSTDARALPKSTSLQQQPHQRAGQLKSCLKKPAGEEARPKVGITKETPRVKFMLGGEKTVSSNNNNNNNNNMDFNNGGSSSSSFAMDVNNSKNIRKVIPSSLPALLPLPPGITPRNLDSRSHGAGQSSPFSKLNTHYNEVLEPRNNNSNLSTTVASPSVTASVAHVDISHKMLSLLIRCNDIVSNVQRSLGYASYQPL</sequence>
<feature type="compositionally biased region" description="Polar residues" evidence="1">
    <location>
        <begin position="625"/>
        <end position="634"/>
    </location>
</feature>
<comment type="caution">
    <text evidence="3">The sequence shown here is derived from an EMBL/GenBank/DDBJ whole genome shotgun (WGS) entry which is preliminary data.</text>
</comment>
<organism evidence="3 4">
    <name type="scientific">Kingdonia uniflora</name>
    <dbReference type="NCBI Taxonomy" id="39325"/>
    <lineage>
        <taxon>Eukaryota</taxon>
        <taxon>Viridiplantae</taxon>
        <taxon>Streptophyta</taxon>
        <taxon>Embryophyta</taxon>
        <taxon>Tracheophyta</taxon>
        <taxon>Spermatophyta</taxon>
        <taxon>Magnoliopsida</taxon>
        <taxon>Ranunculales</taxon>
        <taxon>Circaeasteraceae</taxon>
        <taxon>Kingdonia</taxon>
    </lineage>
</organism>
<dbReference type="InterPro" id="IPR052657">
    <property type="entry name" value="PDP_family_Arabidopsis"/>
</dbReference>
<protein>
    <submittedName>
        <fullName evidence="3">Uncharacterized protein</fullName>
    </submittedName>
</protein>
<evidence type="ECO:0000313" key="4">
    <source>
        <dbReference type="Proteomes" id="UP000541444"/>
    </source>
</evidence>
<dbReference type="AlphaFoldDB" id="A0A7J7L070"/>
<evidence type="ECO:0000256" key="2">
    <source>
        <dbReference type="SAM" id="SignalP"/>
    </source>
</evidence>
<reference evidence="3 4" key="1">
    <citation type="journal article" date="2020" name="IScience">
        <title>Genome Sequencing of the Endangered Kingdonia uniflora (Circaeasteraceae, Ranunculales) Reveals Potential Mechanisms of Evolutionary Specialization.</title>
        <authorList>
            <person name="Sun Y."/>
            <person name="Deng T."/>
            <person name="Zhang A."/>
            <person name="Moore M.J."/>
            <person name="Landis J.B."/>
            <person name="Lin N."/>
            <person name="Zhang H."/>
            <person name="Zhang X."/>
            <person name="Huang J."/>
            <person name="Zhang X."/>
            <person name="Sun H."/>
            <person name="Wang H."/>
        </authorList>
    </citation>
    <scope>NUCLEOTIDE SEQUENCE [LARGE SCALE GENOMIC DNA]</scope>
    <source>
        <strain evidence="3">TB1705</strain>
        <tissue evidence="3">Leaf</tissue>
    </source>
</reference>
<dbReference type="EMBL" id="JACGCM010002768">
    <property type="protein sequence ID" value="KAF6135993.1"/>
    <property type="molecule type" value="Genomic_DNA"/>
</dbReference>
<feature type="region of interest" description="Disordered" evidence="1">
    <location>
        <begin position="428"/>
        <end position="485"/>
    </location>
</feature>
<feature type="chain" id="PRO_5029577708" evidence="2">
    <location>
        <begin position="17"/>
        <end position="813"/>
    </location>
</feature>
<gene>
    <name evidence="3" type="ORF">GIB67_006885</name>
</gene>
<evidence type="ECO:0000256" key="1">
    <source>
        <dbReference type="SAM" id="MobiDB-lite"/>
    </source>
</evidence>
<dbReference type="PANTHER" id="PTHR10688">
    <property type="entry name" value="PWWP DOMAIN-CONTAINING PROTEIN"/>
    <property type="match status" value="1"/>
</dbReference>
<dbReference type="OrthoDB" id="62853at2759"/>
<keyword evidence="2" id="KW-0732">Signal</keyword>
<feature type="region of interest" description="Disordered" evidence="1">
    <location>
        <begin position="608"/>
        <end position="655"/>
    </location>
</feature>
<accession>A0A7J7L070</accession>
<feature type="compositionally biased region" description="Basic and acidic residues" evidence="1">
    <location>
        <begin position="470"/>
        <end position="485"/>
    </location>
</feature>
<keyword evidence="4" id="KW-1185">Reference proteome</keyword>
<feature type="signal peptide" evidence="2">
    <location>
        <begin position="1"/>
        <end position="16"/>
    </location>
</feature>
<feature type="region of interest" description="Disordered" evidence="1">
    <location>
        <begin position="286"/>
        <end position="310"/>
    </location>
</feature>